<reference evidence="3" key="2">
    <citation type="journal article" date="2022" name="Microbiol. Resour. Announc.">
        <title>Metagenome Sequencing to Explore Phylogenomics of Terrestrial Cyanobacteria.</title>
        <authorList>
            <person name="Ward R.D."/>
            <person name="Stajich J.E."/>
            <person name="Johansen J.R."/>
            <person name="Huntemann M."/>
            <person name="Clum A."/>
            <person name="Foster B."/>
            <person name="Foster B."/>
            <person name="Roux S."/>
            <person name="Palaniappan K."/>
            <person name="Varghese N."/>
            <person name="Mukherjee S."/>
            <person name="Reddy T.B.K."/>
            <person name="Daum C."/>
            <person name="Copeland A."/>
            <person name="Chen I.A."/>
            <person name="Ivanova N.N."/>
            <person name="Kyrpides N.C."/>
            <person name="Shapiro N."/>
            <person name="Eloe-Fadrosh E.A."/>
            <person name="Pietrasiak N."/>
        </authorList>
    </citation>
    <scope>NUCLEOTIDE SEQUENCE</scope>
    <source>
        <strain evidence="3">GSE-NOS-MK-12-04C</strain>
    </source>
</reference>
<keyword evidence="1" id="KW-0862">Zinc</keyword>
<dbReference type="GO" id="GO:0008270">
    <property type="term" value="F:zinc ion binding"/>
    <property type="evidence" value="ECO:0007669"/>
    <property type="project" value="UniProtKB-KW"/>
</dbReference>
<feature type="domain" description="SWIM-type" evidence="2">
    <location>
        <begin position="177"/>
        <end position="213"/>
    </location>
</feature>
<dbReference type="AlphaFoldDB" id="A0A951UU68"/>
<protein>
    <recommendedName>
        <fullName evidence="2">SWIM-type domain-containing protein</fullName>
    </recommendedName>
</protein>
<keyword evidence="1" id="KW-0863">Zinc-finger</keyword>
<organism evidence="3 4">
    <name type="scientific">Cyanomargarita calcarea GSE-NOS-MK-12-04C</name>
    <dbReference type="NCBI Taxonomy" id="2839659"/>
    <lineage>
        <taxon>Bacteria</taxon>
        <taxon>Bacillati</taxon>
        <taxon>Cyanobacteriota</taxon>
        <taxon>Cyanophyceae</taxon>
        <taxon>Nostocales</taxon>
        <taxon>Cyanomargaritaceae</taxon>
        <taxon>Cyanomargarita</taxon>
    </lineage>
</organism>
<dbReference type="InterPro" id="IPR007527">
    <property type="entry name" value="Znf_SWIM"/>
</dbReference>
<gene>
    <name evidence="3" type="ORF">KME60_24085</name>
</gene>
<dbReference type="EMBL" id="JAHHGZ010000030">
    <property type="protein sequence ID" value="MBW4670408.1"/>
    <property type="molecule type" value="Genomic_DNA"/>
</dbReference>
<reference evidence="3" key="1">
    <citation type="submission" date="2021-05" db="EMBL/GenBank/DDBJ databases">
        <authorList>
            <person name="Pietrasiak N."/>
            <person name="Ward R."/>
            <person name="Stajich J.E."/>
            <person name="Kurbessoian T."/>
        </authorList>
    </citation>
    <scope>NUCLEOTIDE SEQUENCE</scope>
    <source>
        <strain evidence="3">GSE-NOS-MK-12-04C</strain>
    </source>
</reference>
<keyword evidence="1" id="KW-0479">Metal-binding</keyword>
<accession>A0A951UU68</accession>
<comment type="caution">
    <text evidence="3">The sequence shown here is derived from an EMBL/GenBank/DDBJ whole genome shotgun (WGS) entry which is preliminary data.</text>
</comment>
<evidence type="ECO:0000313" key="3">
    <source>
        <dbReference type="EMBL" id="MBW4670408.1"/>
    </source>
</evidence>
<proteinExistence type="predicted"/>
<evidence type="ECO:0000313" key="4">
    <source>
        <dbReference type="Proteomes" id="UP000729701"/>
    </source>
</evidence>
<name>A0A951UU68_9CYAN</name>
<dbReference type="Proteomes" id="UP000729701">
    <property type="component" value="Unassembled WGS sequence"/>
</dbReference>
<evidence type="ECO:0000256" key="1">
    <source>
        <dbReference type="PROSITE-ProRule" id="PRU00325"/>
    </source>
</evidence>
<sequence>MITQYTAEQLQSFNRTQLWAICKQHGLKCYPKSADCVEAILNNQPQKIQTEEIESQPLTHNSQPSETEINFIDIDGFYNFEATVNGKVVAEISHDAFNEVQSWFVSVSGMEVYRSTLYSEVTDWVKAQYADGTLPNPESYDVLVMAVTLAQRASSIDVLEQHGSEFVVHNCENDHYYVVRPKLSDPHERCECPDCHYRGVKCKHQIAVENFIQRQNLEASITATIDVHVVPENPSCGNISDLLDKPFDELTKSEWDMLMIQLPHELVALPPGTPARVLHS</sequence>
<dbReference type="PROSITE" id="PS50966">
    <property type="entry name" value="ZF_SWIM"/>
    <property type="match status" value="1"/>
</dbReference>
<evidence type="ECO:0000259" key="2">
    <source>
        <dbReference type="PROSITE" id="PS50966"/>
    </source>
</evidence>